<dbReference type="Pfam" id="PF00258">
    <property type="entry name" value="Flavodoxin_1"/>
    <property type="match status" value="1"/>
</dbReference>
<organism evidence="15 16">
    <name type="scientific">Mammaliicoccus lentus</name>
    <name type="common">Staphylococcus lentus</name>
    <dbReference type="NCBI Taxonomy" id="42858"/>
    <lineage>
        <taxon>Bacteria</taxon>
        <taxon>Bacillati</taxon>
        <taxon>Bacillota</taxon>
        <taxon>Bacilli</taxon>
        <taxon>Bacillales</taxon>
        <taxon>Staphylococcaceae</taxon>
        <taxon>Mammaliicoccus</taxon>
    </lineage>
</organism>
<evidence type="ECO:0000256" key="4">
    <source>
        <dbReference type="ARBA" id="ARBA00022630"/>
    </source>
</evidence>
<accession>A0AAX3W477</accession>
<dbReference type="SUPFAM" id="SSF52218">
    <property type="entry name" value="Flavoproteins"/>
    <property type="match status" value="1"/>
</dbReference>
<evidence type="ECO:0000256" key="10">
    <source>
        <dbReference type="ARBA" id="ARBA00023192"/>
    </source>
</evidence>
<feature type="domain" description="Flavodoxin-like" evidence="13">
    <location>
        <begin position="68"/>
        <end position="206"/>
    </location>
</feature>
<dbReference type="InterPro" id="IPR017938">
    <property type="entry name" value="Riboflavin_synthase-like_b-brl"/>
</dbReference>
<gene>
    <name evidence="15" type="ORF">PYH69_13680</name>
</gene>
<keyword evidence="2" id="KW-0813">Transport</keyword>
<dbReference type="SUPFAM" id="SSF63380">
    <property type="entry name" value="Riboflavin synthase domain-like"/>
    <property type="match status" value="1"/>
</dbReference>
<dbReference type="NCBIfam" id="TIGR01931">
    <property type="entry name" value="cysJ"/>
    <property type="match status" value="1"/>
</dbReference>
<dbReference type="PRINTS" id="PR00369">
    <property type="entry name" value="FLAVODOXIN"/>
</dbReference>
<feature type="binding site" evidence="12">
    <location>
        <position position="605"/>
    </location>
    <ligand>
        <name>FAD</name>
        <dbReference type="ChEBI" id="CHEBI:57692"/>
    </ligand>
</feature>
<dbReference type="PROSITE" id="PS51384">
    <property type="entry name" value="FAD_FR"/>
    <property type="match status" value="1"/>
</dbReference>
<feature type="binding site" evidence="12">
    <location>
        <begin position="392"/>
        <end position="395"/>
    </location>
    <ligand>
        <name>FAD</name>
        <dbReference type="ChEBI" id="CHEBI:57692"/>
    </ligand>
</feature>
<keyword evidence="8" id="KW-0249">Electron transport</keyword>
<dbReference type="GO" id="GO:0016651">
    <property type="term" value="F:oxidoreductase activity, acting on NAD(P)H"/>
    <property type="evidence" value="ECO:0007669"/>
    <property type="project" value="UniProtKB-ARBA"/>
</dbReference>
<feature type="binding site" evidence="12">
    <location>
        <position position="416"/>
    </location>
    <ligand>
        <name>FAD</name>
        <dbReference type="ChEBI" id="CHEBI:57692"/>
    </ligand>
</feature>
<evidence type="ECO:0000256" key="2">
    <source>
        <dbReference type="ARBA" id="ARBA00022448"/>
    </source>
</evidence>
<dbReference type="PRINTS" id="PR00371">
    <property type="entry name" value="FPNCR"/>
</dbReference>
<comment type="catalytic activity">
    <reaction evidence="11">
        <text>hydrogen sulfide + 3 NADP(+) + 3 H2O = sulfite + 3 NADPH + 4 H(+)</text>
        <dbReference type="Rhea" id="RHEA:13801"/>
        <dbReference type="ChEBI" id="CHEBI:15377"/>
        <dbReference type="ChEBI" id="CHEBI:15378"/>
        <dbReference type="ChEBI" id="CHEBI:17359"/>
        <dbReference type="ChEBI" id="CHEBI:29919"/>
        <dbReference type="ChEBI" id="CHEBI:57783"/>
        <dbReference type="ChEBI" id="CHEBI:58349"/>
        <dbReference type="EC" id="1.8.1.2"/>
    </reaction>
</comment>
<dbReference type="InterPro" id="IPR003097">
    <property type="entry name" value="CysJ-like_FAD-binding"/>
</dbReference>
<dbReference type="Proteomes" id="UP001223261">
    <property type="component" value="Chromosome"/>
</dbReference>
<keyword evidence="9 15" id="KW-0560">Oxidoreductase</keyword>
<dbReference type="SUPFAM" id="SSF52343">
    <property type="entry name" value="Ferredoxin reductase-like, C-terminal NADP-linked domain"/>
    <property type="match status" value="1"/>
</dbReference>
<protein>
    <recommendedName>
        <fullName evidence="1">assimilatory sulfite reductase (NADPH)</fullName>
        <ecNumber evidence="1">1.8.1.2</ecNumber>
    </recommendedName>
</protein>
<name>A0AAX3W477_MAMLE</name>
<dbReference type="Pfam" id="PF00667">
    <property type="entry name" value="FAD_binding_1"/>
    <property type="match status" value="1"/>
</dbReference>
<feature type="domain" description="FAD-binding FR-type" evidence="14">
    <location>
        <begin position="237"/>
        <end position="454"/>
    </location>
</feature>
<evidence type="ECO:0000259" key="13">
    <source>
        <dbReference type="PROSITE" id="PS50902"/>
    </source>
</evidence>
<dbReference type="GO" id="GO:0010181">
    <property type="term" value="F:FMN binding"/>
    <property type="evidence" value="ECO:0007669"/>
    <property type="project" value="InterPro"/>
</dbReference>
<dbReference type="Gene3D" id="3.40.50.80">
    <property type="entry name" value="Nucleotide-binding domain of ferredoxin-NADP reductase (FNR) module"/>
    <property type="match status" value="1"/>
</dbReference>
<evidence type="ECO:0000256" key="7">
    <source>
        <dbReference type="ARBA" id="ARBA00022857"/>
    </source>
</evidence>
<feature type="binding site" evidence="12">
    <location>
        <begin position="410"/>
        <end position="412"/>
    </location>
    <ligand>
        <name>FAD</name>
        <dbReference type="ChEBI" id="CHEBI:57692"/>
    </ligand>
</feature>
<dbReference type="InterPro" id="IPR008254">
    <property type="entry name" value="Flavodoxin/NO_synth"/>
</dbReference>
<dbReference type="EMBL" id="CP118848">
    <property type="protein sequence ID" value="WHI59745.1"/>
    <property type="molecule type" value="Genomic_DNA"/>
</dbReference>
<feature type="binding site" evidence="12">
    <location>
        <begin position="425"/>
        <end position="428"/>
    </location>
    <ligand>
        <name>FAD</name>
        <dbReference type="ChEBI" id="CHEBI:57692"/>
    </ligand>
</feature>
<dbReference type="FunFam" id="3.40.50.80:FF:000001">
    <property type="entry name" value="NADPH--cytochrome P450 reductase 1"/>
    <property type="match status" value="1"/>
</dbReference>
<dbReference type="Gene3D" id="3.40.50.360">
    <property type="match status" value="1"/>
</dbReference>
<evidence type="ECO:0000256" key="3">
    <source>
        <dbReference type="ARBA" id="ARBA00022605"/>
    </source>
</evidence>
<keyword evidence="3" id="KW-0028">Amino-acid biosynthesis</keyword>
<comment type="cofactor">
    <cofactor evidence="12">
        <name>FMN</name>
        <dbReference type="ChEBI" id="CHEBI:58210"/>
    </cofactor>
    <text evidence="12">Binds 1 FMN per subunit.</text>
</comment>
<dbReference type="InterPro" id="IPR010199">
    <property type="entry name" value="CysJ"/>
</dbReference>
<dbReference type="PANTHER" id="PTHR19384:SF128">
    <property type="entry name" value="NADPH OXIDOREDUCTASE A"/>
    <property type="match status" value="1"/>
</dbReference>
<evidence type="ECO:0000256" key="12">
    <source>
        <dbReference type="PIRSR" id="PIRSR000207-1"/>
    </source>
</evidence>
<keyword evidence="5 12" id="KW-0288">FMN</keyword>
<dbReference type="PANTHER" id="PTHR19384">
    <property type="entry name" value="NITRIC OXIDE SYNTHASE-RELATED"/>
    <property type="match status" value="1"/>
</dbReference>
<evidence type="ECO:0000259" key="14">
    <source>
        <dbReference type="PROSITE" id="PS51384"/>
    </source>
</evidence>
<dbReference type="EC" id="1.8.1.2" evidence="1"/>
<evidence type="ECO:0000256" key="11">
    <source>
        <dbReference type="ARBA" id="ARBA00052219"/>
    </source>
</evidence>
<feature type="binding site" evidence="12">
    <location>
        <begin position="525"/>
        <end position="526"/>
    </location>
    <ligand>
        <name>NADP(+)</name>
        <dbReference type="ChEBI" id="CHEBI:58349"/>
    </ligand>
</feature>
<dbReference type="Pfam" id="PF00175">
    <property type="entry name" value="NAD_binding_1"/>
    <property type="match status" value="1"/>
</dbReference>
<dbReference type="InterPro" id="IPR001709">
    <property type="entry name" value="Flavoprot_Pyr_Nucl_cyt_Rdtase"/>
</dbReference>
<dbReference type="RefSeq" id="WP_282862050.1">
    <property type="nucleotide sequence ID" value="NZ_CP118848.1"/>
</dbReference>
<dbReference type="GO" id="GO:0019344">
    <property type="term" value="P:cysteine biosynthetic process"/>
    <property type="evidence" value="ECO:0007669"/>
    <property type="project" value="UniProtKB-KW"/>
</dbReference>
<evidence type="ECO:0000256" key="1">
    <source>
        <dbReference type="ARBA" id="ARBA00012604"/>
    </source>
</evidence>
<dbReference type="InterPro" id="IPR001094">
    <property type="entry name" value="Flavdoxin-like"/>
</dbReference>
<dbReference type="GO" id="GO:0004783">
    <property type="term" value="F:sulfite reductase (NADPH) activity"/>
    <property type="evidence" value="ECO:0007669"/>
    <property type="project" value="UniProtKB-EC"/>
</dbReference>
<feature type="binding site" evidence="12">
    <location>
        <begin position="74"/>
        <end position="79"/>
    </location>
    <ligand>
        <name>FMN</name>
        <dbReference type="ChEBI" id="CHEBI:58210"/>
    </ligand>
</feature>
<feature type="binding site" evidence="12">
    <location>
        <position position="327"/>
    </location>
    <ligand>
        <name>FAD</name>
        <dbReference type="ChEBI" id="CHEBI:57692"/>
    </ligand>
</feature>
<dbReference type="PIRSF" id="PIRSF000207">
    <property type="entry name" value="SiR-FP_CysJ"/>
    <property type="match status" value="1"/>
</dbReference>
<keyword evidence="10" id="KW-0198">Cysteine biosynthesis</keyword>
<dbReference type="GO" id="GO:0005829">
    <property type="term" value="C:cytosol"/>
    <property type="evidence" value="ECO:0007669"/>
    <property type="project" value="TreeGrafter"/>
</dbReference>
<dbReference type="InterPro" id="IPR023173">
    <property type="entry name" value="NADPH_Cyt_P450_Rdtase_alpha"/>
</dbReference>
<dbReference type="InterPro" id="IPR039261">
    <property type="entry name" value="FNR_nucleotide-bd"/>
</dbReference>
<keyword evidence="6 12" id="KW-0274">FAD</keyword>
<evidence type="ECO:0000256" key="6">
    <source>
        <dbReference type="ARBA" id="ARBA00022827"/>
    </source>
</evidence>
<dbReference type="PROSITE" id="PS50902">
    <property type="entry name" value="FLAVODOXIN_LIKE"/>
    <property type="match status" value="1"/>
</dbReference>
<dbReference type="InterPro" id="IPR001433">
    <property type="entry name" value="OxRdtase_FAD/NAD-bd"/>
</dbReference>
<evidence type="ECO:0000256" key="8">
    <source>
        <dbReference type="ARBA" id="ARBA00022982"/>
    </source>
</evidence>
<dbReference type="InterPro" id="IPR017927">
    <property type="entry name" value="FAD-bd_FR_type"/>
</dbReference>
<reference evidence="15" key="1">
    <citation type="journal article" date="2023" name="Antibiotics">
        <title>Prevalence and Molecular Characterization of Methicillin-Resistant Staphylococci (MRS) and Mammaliicocci (MRM) in Dromedary Camels from Algeria: First Detection of SCCmec-mecC Hybrid in Methicillin-Resistant Mammaliicoccus lentus.</title>
        <authorList>
            <person name="Belhout C."/>
            <person name="Boyen F."/>
            <person name="Vereecke N."/>
            <person name="Theuns S."/>
            <person name="Taibi N."/>
            <person name="Stegger M."/>
            <person name="de la Fe-Rodriguez P.Y."/>
            <person name="Bouayad L."/>
            <person name="Elgroud R."/>
            <person name="Butaye P."/>
        </authorList>
    </citation>
    <scope>NUCLEOTIDE SEQUENCE</scope>
    <source>
        <strain evidence="15">7048</strain>
    </source>
</reference>
<evidence type="ECO:0000313" key="15">
    <source>
        <dbReference type="EMBL" id="WHI59745.1"/>
    </source>
</evidence>
<dbReference type="InterPro" id="IPR029039">
    <property type="entry name" value="Flavoprotein-like_sf"/>
</dbReference>
<dbReference type="CDD" id="cd06199">
    <property type="entry name" value="SiR"/>
    <property type="match status" value="1"/>
</dbReference>
<feature type="binding site" evidence="12">
    <location>
        <begin position="531"/>
        <end position="535"/>
    </location>
    <ligand>
        <name>NADP(+)</name>
        <dbReference type="ChEBI" id="CHEBI:58349"/>
    </ligand>
</feature>
<keyword evidence="7 12" id="KW-0521">NADP</keyword>
<proteinExistence type="predicted"/>
<sequence>MELTVTNSPFNQQQSESITQLLSTLTPEQKVWLSGYLTVSQFKNDSNQAVLEPTTETSVATLPKQRDITVLYGSETGNAQGLAETLENKLKEQSFNVQLECMEDFKPKNLKKVEDLFIITATHGEGDPPDNAITFHEFIHSRKAPKLNDVRFSVLALGDESYEFFCQTGKDFDKKLEELGAERLHPRIDCDLDFDEPAEKWMEDILNALAVEAGNTSDIPAQVDPEHISTTQTYSRTNPYEAEILENINLNGRGSNKEVRHIELSLEGFGEAFEPGDCIGIFPKNDPEFVEELIETLVWNADEEVPINEDGDKLSLRDALTNYFEITKLTKPIIKKAADIFENGVLSEKVKKDRWIYGYVEGRDFIDLINDFPPEDLQPEALHKILRKLPAREYSIASSYEANPDEVHLTIGAVRYHANGRDRKGVCSVQFAERLEPGDKVSIYLKKNPNFKFPKTEDTPVIMIGPGTGIAPFRSYIQEKEELELGNKSWLFFGEQHFTTDFLYQTEWQTWLKDGVLTKMNLAFSRDTEEKVYVQHRIEENGEELYQWIKEGAAIYVCGDEKNMAKDVHQSLLNVIQKEGHYNEEEAETFLTKLKKDKKYQRDIY</sequence>
<feature type="binding site" evidence="12">
    <location>
        <position position="567"/>
    </location>
    <ligand>
        <name>NADP(+)</name>
        <dbReference type="ChEBI" id="CHEBI:58349"/>
    </ligand>
</feature>
<dbReference type="Gene3D" id="1.20.990.10">
    <property type="entry name" value="NADPH-cytochrome p450 Reductase, Chain A, domain 3"/>
    <property type="match status" value="1"/>
</dbReference>
<keyword evidence="4" id="KW-0285">Flavoprotein</keyword>
<evidence type="ECO:0000313" key="16">
    <source>
        <dbReference type="Proteomes" id="UP001223261"/>
    </source>
</evidence>
<comment type="cofactor">
    <cofactor evidence="12">
        <name>FAD</name>
        <dbReference type="ChEBI" id="CHEBI:57692"/>
    </cofactor>
    <text evidence="12">Binds 1 FAD per subunit.</text>
</comment>
<dbReference type="AlphaFoldDB" id="A0AAX3W477"/>
<evidence type="ECO:0000256" key="5">
    <source>
        <dbReference type="ARBA" id="ARBA00022643"/>
    </source>
</evidence>
<dbReference type="Gene3D" id="2.40.30.10">
    <property type="entry name" value="Translation factors"/>
    <property type="match status" value="1"/>
</dbReference>
<dbReference type="GO" id="GO:0050660">
    <property type="term" value="F:flavin adenine dinucleotide binding"/>
    <property type="evidence" value="ECO:0007669"/>
    <property type="project" value="InterPro"/>
</dbReference>
<evidence type="ECO:0000256" key="9">
    <source>
        <dbReference type="ARBA" id="ARBA00023002"/>
    </source>
</evidence>
<feature type="binding site" evidence="12">
    <location>
        <begin position="157"/>
        <end position="166"/>
    </location>
    <ligand>
        <name>FMN</name>
        <dbReference type="ChEBI" id="CHEBI:58210"/>
    </ligand>
</feature>